<dbReference type="EMBL" id="CAUOFW020007514">
    <property type="protein sequence ID" value="CAK9179499.1"/>
    <property type="molecule type" value="Genomic_DNA"/>
</dbReference>
<dbReference type="Pfam" id="PF00232">
    <property type="entry name" value="Glyco_hydro_1"/>
    <property type="match status" value="1"/>
</dbReference>
<evidence type="ECO:0000313" key="3">
    <source>
        <dbReference type="Proteomes" id="UP001642360"/>
    </source>
</evidence>
<evidence type="ECO:0000256" key="1">
    <source>
        <dbReference type="ARBA" id="ARBA00010838"/>
    </source>
</evidence>
<evidence type="ECO:0008006" key="4">
    <source>
        <dbReference type="Google" id="ProtNLM"/>
    </source>
</evidence>
<comment type="caution">
    <text evidence="2">The sequence shown here is derived from an EMBL/GenBank/DDBJ whole genome shotgun (WGS) entry which is preliminary data.</text>
</comment>
<dbReference type="Gene3D" id="3.20.20.80">
    <property type="entry name" value="Glycosidases"/>
    <property type="match status" value="1"/>
</dbReference>
<gene>
    <name evidence="2" type="ORF">ILEXP_LOCUS49434</name>
</gene>
<comment type="similarity">
    <text evidence="1">Belongs to the glycosyl hydrolase 1 family.</text>
</comment>
<dbReference type="Proteomes" id="UP001642360">
    <property type="component" value="Unassembled WGS sequence"/>
</dbReference>
<name>A0ABC8UCI2_9AQUA</name>
<organism evidence="2 3">
    <name type="scientific">Ilex paraguariensis</name>
    <name type="common">yerba mate</name>
    <dbReference type="NCBI Taxonomy" id="185542"/>
    <lineage>
        <taxon>Eukaryota</taxon>
        <taxon>Viridiplantae</taxon>
        <taxon>Streptophyta</taxon>
        <taxon>Embryophyta</taxon>
        <taxon>Tracheophyta</taxon>
        <taxon>Spermatophyta</taxon>
        <taxon>Magnoliopsida</taxon>
        <taxon>eudicotyledons</taxon>
        <taxon>Gunneridae</taxon>
        <taxon>Pentapetalae</taxon>
        <taxon>asterids</taxon>
        <taxon>campanulids</taxon>
        <taxon>Aquifoliales</taxon>
        <taxon>Aquifoliaceae</taxon>
        <taxon>Ilex</taxon>
    </lineage>
</organism>
<dbReference type="InterPro" id="IPR001360">
    <property type="entry name" value="Glyco_hydro_1"/>
</dbReference>
<keyword evidence="3" id="KW-1185">Reference proteome</keyword>
<dbReference type="SUPFAM" id="SSF51445">
    <property type="entry name" value="(Trans)glycosidases"/>
    <property type="match status" value="1"/>
</dbReference>
<dbReference type="InterPro" id="IPR017853">
    <property type="entry name" value="GH"/>
</dbReference>
<reference evidence="2 3" key="1">
    <citation type="submission" date="2024-02" db="EMBL/GenBank/DDBJ databases">
        <authorList>
            <person name="Vignale AGUSTIN F."/>
            <person name="Sosa J E."/>
            <person name="Modenutti C."/>
        </authorList>
    </citation>
    <scope>NUCLEOTIDE SEQUENCE [LARGE SCALE GENOMIC DNA]</scope>
</reference>
<sequence length="114" mass="13187">MDYFEWIHGYSTRFGLHYIDRQKLNRILKLSAKWYKDFLTSGFNNGEAETLNLGIDPVQKMMDTGTHGTPLRFEKRKFGETKESIILGSKELGLQVFEPVLHVLLLNVDELEPA</sequence>
<accession>A0ABC8UCI2</accession>
<dbReference type="AlphaFoldDB" id="A0ABC8UCI2"/>
<evidence type="ECO:0000313" key="2">
    <source>
        <dbReference type="EMBL" id="CAK9179499.1"/>
    </source>
</evidence>
<protein>
    <recommendedName>
        <fullName evidence="4">Beta-glucosidase</fullName>
    </recommendedName>
</protein>
<proteinExistence type="inferred from homology"/>